<evidence type="ECO:0000256" key="1">
    <source>
        <dbReference type="SAM" id="MobiDB-lite"/>
    </source>
</evidence>
<evidence type="ECO:0000313" key="5">
    <source>
        <dbReference type="Proteomes" id="UP001161405"/>
    </source>
</evidence>
<feature type="compositionally biased region" description="Basic and acidic residues" evidence="1">
    <location>
        <begin position="31"/>
        <end position="47"/>
    </location>
</feature>
<dbReference type="SMART" id="SM00978">
    <property type="entry name" value="Tim44"/>
    <property type="match status" value="1"/>
</dbReference>
<dbReference type="InterPro" id="IPR016985">
    <property type="entry name" value="UCP031890_Tim44-rel"/>
</dbReference>
<evidence type="ECO:0000259" key="3">
    <source>
        <dbReference type="SMART" id="SM00978"/>
    </source>
</evidence>
<accession>A0ABQ5UNI9</accession>
<reference evidence="4" key="2">
    <citation type="submission" date="2023-01" db="EMBL/GenBank/DDBJ databases">
        <title>Draft genome sequence of Maritalea porphyrae strain NBRC 107169.</title>
        <authorList>
            <person name="Sun Q."/>
            <person name="Mori K."/>
        </authorList>
    </citation>
    <scope>NUCLEOTIDE SEQUENCE</scope>
    <source>
        <strain evidence="4">NBRC 107169</strain>
    </source>
</reference>
<dbReference type="Gene3D" id="3.10.450.240">
    <property type="match status" value="1"/>
</dbReference>
<dbReference type="InterPro" id="IPR007379">
    <property type="entry name" value="Tim44-like_dom"/>
</dbReference>
<keyword evidence="2" id="KW-0472">Membrane</keyword>
<feature type="domain" description="Tim44-like" evidence="3">
    <location>
        <begin position="92"/>
        <end position="238"/>
    </location>
</feature>
<dbReference type="PANTHER" id="PTHR41542:SF1">
    <property type="entry name" value="BLL5807 PROTEIN"/>
    <property type="match status" value="1"/>
</dbReference>
<keyword evidence="2" id="KW-0812">Transmembrane</keyword>
<dbReference type="PIRSF" id="PIRSF031890">
    <property type="entry name" value="UCP031890_transporter_Tim44"/>
    <property type="match status" value="1"/>
</dbReference>
<dbReference type="NCBIfam" id="NF033779">
    <property type="entry name" value="Tim44_TimA_adap"/>
    <property type="match status" value="1"/>
</dbReference>
<sequence>MGDFLDIPTLFFLIVAVVVLLRLRNVLGTRDGFERPPERPDARKSENDSDADNVVSLPNRDRTVAPANLDKEKQRLKVEAEIERFAKGDADLTAGLNEVIAADDSFSPKGFMDGAISAYEMVVVAFAQGDRKTLKMILDKPVYEGFESAIVEREGRGETVDFTFVGFSDVNMVAAEMDGKNANVTVRYAAQVVSATKNADGELIDGDEEAVVNIADEWTFSRNVKSRDPNWKLIGTNQLD</sequence>
<dbReference type="PANTHER" id="PTHR41542">
    <property type="entry name" value="BLL5807 PROTEIN"/>
    <property type="match status" value="1"/>
</dbReference>
<evidence type="ECO:0000256" key="2">
    <source>
        <dbReference type="SAM" id="Phobius"/>
    </source>
</evidence>
<keyword evidence="2" id="KW-1133">Transmembrane helix</keyword>
<protein>
    <submittedName>
        <fullName evidence="4">Calcium-binding protein</fullName>
    </submittedName>
</protein>
<dbReference type="SUPFAM" id="SSF54427">
    <property type="entry name" value="NTF2-like"/>
    <property type="match status" value="1"/>
</dbReference>
<proteinExistence type="predicted"/>
<feature type="region of interest" description="Disordered" evidence="1">
    <location>
        <begin position="31"/>
        <end position="57"/>
    </location>
</feature>
<dbReference type="InterPro" id="IPR032710">
    <property type="entry name" value="NTF2-like_dom_sf"/>
</dbReference>
<dbReference type="Proteomes" id="UP001161405">
    <property type="component" value="Unassembled WGS sequence"/>
</dbReference>
<reference evidence="4" key="1">
    <citation type="journal article" date="2014" name="Int. J. Syst. Evol. Microbiol.">
        <title>Complete genome of a new Firmicutes species belonging to the dominant human colonic microbiota ('Ruminococcus bicirculans') reveals two chromosomes and a selective capacity to utilize plant glucans.</title>
        <authorList>
            <consortium name="NISC Comparative Sequencing Program"/>
            <person name="Wegmann U."/>
            <person name="Louis P."/>
            <person name="Goesmann A."/>
            <person name="Henrissat B."/>
            <person name="Duncan S.H."/>
            <person name="Flint H.J."/>
        </authorList>
    </citation>
    <scope>NUCLEOTIDE SEQUENCE</scope>
    <source>
        <strain evidence="4">NBRC 107169</strain>
    </source>
</reference>
<gene>
    <name evidence="4" type="ORF">GCM10007879_11050</name>
</gene>
<name>A0ABQ5UNI9_9HYPH</name>
<comment type="caution">
    <text evidence="4">The sequence shown here is derived from an EMBL/GenBank/DDBJ whole genome shotgun (WGS) entry which is preliminary data.</text>
</comment>
<keyword evidence="5" id="KW-1185">Reference proteome</keyword>
<evidence type="ECO:0000313" key="4">
    <source>
        <dbReference type="EMBL" id="GLQ16856.1"/>
    </source>
</evidence>
<organism evidence="4 5">
    <name type="scientific">Maritalea porphyrae</name>
    <dbReference type="NCBI Taxonomy" id="880732"/>
    <lineage>
        <taxon>Bacteria</taxon>
        <taxon>Pseudomonadati</taxon>
        <taxon>Pseudomonadota</taxon>
        <taxon>Alphaproteobacteria</taxon>
        <taxon>Hyphomicrobiales</taxon>
        <taxon>Devosiaceae</taxon>
        <taxon>Maritalea</taxon>
    </lineage>
</organism>
<dbReference type="EMBL" id="BSNI01000002">
    <property type="protein sequence ID" value="GLQ16856.1"/>
    <property type="molecule type" value="Genomic_DNA"/>
</dbReference>
<feature type="transmembrane region" description="Helical" evidence="2">
    <location>
        <begin position="6"/>
        <end position="23"/>
    </location>
</feature>
<dbReference type="RefSeq" id="WP_284362633.1">
    <property type="nucleotide sequence ID" value="NZ_BSNI01000002.1"/>
</dbReference>
<dbReference type="Pfam" id="PF04280">
    <property type="entry name" value="Tim44"/>
    <property type="match status" value="1"/>
</dbReference>